<dbReference type="AlphaFoldDB" id="A0A6S7KJD5"/>
<evidence type="ECO:0000256" key="3">
    <source>
        <dbReference type="ARBA" id="ARBA00022692"/>
    </source>
</evidence>
<protein>
    <submittedName>
        <fullName evidence="10">5-hydroxytryptamine receptor 1-like</fullName>
    </submittedName>
</protein>
<evidence type="ECO:0000256" key="5">
    <source>
        <dbReference type="ARBA" id="ARBA00023040"/>
    </source>
</evidence>
<keyword evidence="2" id="KW-1003">Cell membrane</keyword>
<keyword evidence="5 9" id="KW-0297">G-protein coupled receptor</keyword>
<evidence type="ECO:0000313" key="11">
    <source>
        <dbReference type="Proteomes" id="UP001152795"/>
    </source>
</evidence>
<evidence type="ECO:0000256" key="7">
    <source>
        <dbReference type="ARBA" id="ARBA00023170"/>
    </source>
</evidence>
<keyword evidence="6" id="KW-0472">Membrane</keyword>
<evidence type="ECO:0000256" key="9">
    <source>
        <dbReference type="RuleBase" id="RU000688"/>
    </source>
</evidence>
<dbReference type="PROSITE" id="PS00237">
    <property type="entry name" value="G_PROTEIN_RECEP_F1_1"/>
    <property type="match status" value="1"/>
</dbReference>
<keyword evidence="8 9" id="KW-0807">Transducer</keyword>
<keyword evidence="11" id="KW-1185">Reference proteome</keyword>
<evidence type="ECO:0000256" key="6">
    <source>
        <dbReference type="ARBA" id="ARBA00023136"/>
    </source>
</evidence>
<sequence>MSSNNTSTMYNQTNQTETPVYSDWAKFLEQRFFAEKIIVTFFATFTMVGNTLVLVATWRERSLHQPNKYFIVCLAVADLLVGLFVAPLWVYQNSLNFKSSIHLCRFAVWADTLALTASIYSLTFISFDRYLKISKPLQYKSRMTTSTSLKVIFIIWLISTGISTYAATPQSGSNGILNTGYGFCPVNRNKFKGFYTFVAVTAFFLPTVVILVMYALIFLVVRKRQKMLRNGELGQSCSVLNQRSAFLKDLKAIRMLLVVVGVFILCWSPFFIFNVLHLYFPNIVDWRSRSLNYLRSISITLAVISLLPLLNSLCNPVIYACLDKTYRDAFKNLFQRLMCRTSSRMRAPPLGIELRPPRIR</sequence>
<dbReference type="InterPro" id="IPR000276">
    <property type="entry name" value="GPCR_Rhodpsn"/>
</dbReference>
<dbReference type="Gene3D" id="1.20.1070.10">
    <property type="entry name" value="Rhodopsin 7-helix transmembrane proteins"/>
    <property type="match status" value="1"/>
</dbReference>
<comment type="caution">
    <text evidence="10">The sequence shown here is derived from an EMBL/GenBank/DDBJ whole genome shotgun (WGS) entry which is preliminary data.</text>
</comment>
<evidence type="ECO:0000256" key="2">
    <source>
        <dbReference type="ARBA" id="ARBA00022475"/>
    </source>
</evidence>
<dbReference type="InterPro" id="IPR017452">
    <property type="entry name" value="GPCR_Rhodpsn_7TM"/>
</dbReference>
<dbReference type="SUPFAM" id="SSF81321">
    <property type="entry name" value="Family A G protein-coupled receptor-like"/>
    <property type="match status" value="1"/>
</dbReference>
<dbReference type="PRINTS" id="PR00237">
    <property type="entry name" value="GPCRRHODOPSN"/>
</dbReference>
<keyword evidence="3 9" id="KW-0812">Transmembrane</keyword>
<dbReference type="Pfam" id="PF00001">
    <property type="entry name" value="7tm_1"/>
    <property type="match status" value="1"/>
</dbReference>
<dbReference type="CDD" id="cd14967">
    <property type="entry name" value="7tmA_amine_R-like"/>
    <property type="match status" value="1"/>
</dbReference>
<dbReference type="PROSITE" id="PS50262">
    <property type="entry name" value="G_PROTEIN_RECEP_F1_2"/>
    <property type="match status" value="1"/>
</dbReference>
<organism evidence="10 11">
    <name type="scientific">Paramuricea clavata</name>
    <name type="common">Red gorgonian</name>
    <name type="synonym">Violescent sea-whip</name>
    <dbReference type="NCBI Taxonomy" id="317549"/>
    <lineage>
        <taxon>Eukaryota</taxon>
        <taxon>Metazoa</taxon>
        <taxon>Cnidaria</taxon>
        <taxon>Anthozoa</taxon>
        <taxon>Octocorallia</taxon>
        <taxon>Malacalcyonacea</taxon>
        <taxon>Plexauridae</taxon>
        <taxon>Paramuricea</taxon>
    </lineage>
</organism>
<evidence type="ECO:0000313" key="10">
    <source>
        <dbReference type="EMBL" id="CAB4042220.1"/>
    </source>
</evidence>
<keyword evidence="7 9" id="KW-0675">Receptor</keyword>
<evidence type="ECO:0000256" key="8">
    <source>
        <dbReference type="ARBA" id="ARBA00023224"/>
    </source>
</evidence>
<dbReference type="Proteomes" id="UP001152795">
    <property type="component" value="Unassembled WGS sequence"/>
</dbReference>
<accession>A0A6S7KJD5</accession>
<evidence type="ECO:0000256" key="1">
    <source>
        <dbReference type="ARBA" id="ARBA00004651"/>
    </source>
</evidence>
<name>A0A6S7KJD5_PARCT</name>
<gene>
    <name evidence="10" type="ORF">PACLA_8A082396</name>
</gene>
<dbReference type="PANTHER" id="PTHR24248">
    <property type="entry name" value="ADRENERGIC RECEPTOR-RELATED G-PROTEIN COUPLED RECEPTOR"/>
    <property type="match status" value="1"/>
</dbReference>
<comment type="subcellular location">
    <subcellularLocation>
        <location evidence="1">Cell membrane</location>
        <topology evidence="1">Multi-pass membrane protein</topology>
    </subcellularLocation>
</comment>
<keyword evidence="4" id="KW-1133">Transmembrane helix</keyword>
<dbReference type="SMART" id="SM01381">
    <property type="entry name" value="7TM_GPCR_Srsx"/>
    <property type="match status" value="1"/>
</dbReference>
<dbReference type="OrthoDB" id="5959645at2759"/>
<dbReference type="EMBL" id="CACRXK020029714">
    <property type="protein sequence ID" value="CAB4042220.1"/>
    <property type="molecule type" value="Genomic_DNA"/>
</dbReference>
<proteinExistence type="inferred from homology"/>
<evidence type="ECO:0000256" key="4">
    <source>
        <dbReference type="ARBA" id="ARBA00022989"/>
    </source>
</evidence>
<dbReference type="GO" id="GO:0004930">
    <property type="term" value="F:G protein-coupled receptor activity"/>
    <property type="evidence" value="ECO:0007669"/>
    <property type="project" value="UniProtKB-KW"/>
</dbReference>
<reference evidence="10" key="1">
    <citation type="submission" date="2020-04" db="EMBL/GenBank/DDBJ databases">
        <authorList>
            <person name="Alioto T."/>
            <person name="Alioto T."/>
            <person name="Gomez Garrido J."/>
        </authorList>
    </citation>
    <scope>NUCLEOTIDE SEQUENCE</scope>
    <source>
        <strain evidence="10">A484AB</strain>
    </source>
</reference>
<dbReference type="GO" id="GO:0005886">
    <property type="term" value="C:plasma membrane"/>
    <property type="evidence" value="ECO:0007669"/>
    <property type="project" value="UniProtKB-SubCell"/>
</dbReference>
<comment type="similarity">
    <text evidence="9">Belongs to the G-protein coupled receptor 1 family.</text>
</comment>